<sequence length="1029" mass="120573">MSLNSDVHIIEDQDQTAILIDDAPHRGKRIDKYVFSPNMQYIATWSEDDKSIVGWTVSDELIVKSDSSVNSDHLKDIFNTDNLENVLRLSKLINRLIGVSNCKQIALLLDERDDPYNFEIIDIVTKSRQILNAQGLKGMIDRLTFLENGELVIIKGKPVYRAYIFSKSNNKRWKCKDSIELKKYYKAYIFKNGKLLLAFDIPFIIKQWNLITRKFEMIYILNWNISQELSMNFNSDCTLLAVYGDNIDTKKEQINFIVFIYSTKSGRLIANRMINDIPARNHWLGFISSGEDERLFVSGPQHDTKKFVSYLLNPHTHTFEKSPDRHALRDIYFPTFDEDNHLFWTFNIISDYIIKIDDNNLSIQKLSQNENWKNYLRVKEPYMGNTFFNVKEIKQFILSTLEKCKLNQVLIQNHYDEPKEYPCTSCTWVIETIILNNPFNIKYKYKLFLKAKIESDKETSRNKLFTFDSNYGYILENKVLENGDILLVFYVNHFSSIQIWALDSKKKTISLTYIWFDKFTPEIIEIASIIKLLTSFHDKLNDSEILTPPILERRFIRFADPMTCLDTDDYKLLNTMLNNSQIMILYGKDIINQIIREKDKDETMLKVLDNCFIHSLSMLKDGDIYNFVTLVDQITFTLVELEKYNKNLRVTERFLSKFNLLVPDKYDKIIDSTYLLFHLQHCATILLGFFHLSFEVRQLFHRPIHYISSPWNWFDLAAILVPTITSIVWLYDETPSIWIISIATFLLEIKFLLFFRVLEYFGAYFAIIIGVAQKIFSYLIILGIIILAFAHSLHLLLRPTTEYSYNQPSYTDDPNNPWNLVPTNEFISSNSTTKGSSLVETPDDKYQFVFSDTSAVSSCGLTTNWTLSILLILFSFFTTIYLLNLFIGLLSMAIEETNNEESFLQLKGEILSEIELFWMLPYQRRKKNWFPEILYYEASVNELTKYVKKIKATENEEEYPPHLSSAILEIAQFKDSNETLKTEIVGTLKNQIEEMLKNHIDEALKNQNEVLKDSIDKINKLFESIEKKE</sequence>
<keyword evidence="9" id="KW-0675">Receptor</keyword>
<dbReference type="InterPro" id="IPR024862">
    <property type="entry name" value="TRPV"/>
</dbReference>
<evidence type="ECO:0000256" key="3">
    <source>
        <dbReference type="ARBA" id="ARBA00022737"/>
    </source>
</evidence>
<evidence type="ECO:0000256" key="7">
    <source>
        <dbReference type="SAM" id="Phobius"/>
    </source>
</evidence>
<feature type="transmembrane region" description="Helical" evidence="7">
    <location>
        <begin position="775"/>
        <end position="797"/>
    </location>
</feature>
<feature type="transmembrane region" description="Helical" evidence="7">
    <location>
        <begin position="737"/>
        <end position="755"/>
    </location>
</feature>
<evidence type="ECO:0000256" key="1">
    <source>
        <dbReference type="ARBA" id="ARBA00004141"/>
    </source>
</evidence>
<dbReference type="GO" id="GO:0098703">
    <property type="term" value="P:calcium ion import across plasma membrane"/>
    <property type="evidence" value="ECO:0007669"/>
    <property type="project" value="TreeGrafter"/>
</dbReference>
<feature type="transmembrane region" description="Helical" evidence="7">
    <location>
        <begin position="674"/>
        <end position="692"/>
    </location>
</feature>
<dbReference type="PANTHER" id="PTHR10582:SF2">
    <property type="entry name" value="INACTIVE"/>
    <property type="match status" value="1"/>
</dbReference>
<evidence type="ECO:0000256" key="5">
    <source>
        <dbReference type="ARBA" id="ARBA00023136"/>
    </source>
</evidence>
<keyword evidence="6" id="KW-0175">Coiled coil</keyword>
<proteinExistence type="predicted"/>
<dbReference type="GO" id="GO:0005216">
    <property type="term" value="F:monoatomic ion channel activity"/>
    <property type="evidence" value="ECO:0007669"/>
    <property type="project" value="InterPro"/>
</dbReference>
<keyword evidence="10" id="KW-1185">Reference proteome</keyword>
<keyword evidence="5 7" id="KW-0472">Membrane</keyword>
<accession>A0A8H4EVF3</accession>
<dbReference type="SUPFAM" id="SSF82171">
    <property type="entry name" value="DPP6 N-terminal domain-like"/>
    <property type="match status" value="1"/>
</dbReference>
<dbReference type="GO" id="GO:0005886">
    <property type="term" value="C:plasma membrane"/>
    <property type="evidence" value="ECO:0007669"/>
    <property type="project" value="TreeGrafter"/>
</dbReference>
<dbReference type="Proteomes" id="UP000439903">
    <property type="component" value="Unassembled WGS sequence"/>
</dbReference>
<dbReference type="EMBL" id="WTPW01000018">
    <property type="protein sequence ID" value="KAF0559045.1"/>
    <property type="molecule type" value="Genomic_DNA"/>
</dbReference>
<name>A0A8H4EVF3_GIGMA</name>
<keyword evidence="2 7" id="KW-0812">Transmembrane</keyword>
<comment type="caution">
    <text evidence="9">The sequence shown here is derived from an EMBL/GenBank/DDBJ whole genome shotgun (WGS) entry which is preliminary data.</text>
</comment>
<feature type="transmembrane region" description="Helical" evidence="7">
    <location>
        <begin position="865"/>
        <end position="887"/>
    </location>
</feature>
<dbReference type="Pfam" id="PF00520">
    <property type="entry name" value="Ion_trans"/>
    <property type="match status" value="1"/>
</dbReference>
<evidence type="ECO:0000256" key="4">
    <source>
        <dbReference type="ARBA" id="ARBA00022989"/>
    </source>
</evidence>
<organism evidence="9 10">
    <name type="scientific">Gigaspora margarita</name>
    <dbReference type="NCBI Taxonomy" id="4874"/>
    <lineage>
        <taxon>Eukaryota</taxon>
        <taxon>Fungi</taxon>
        <taxon>Fungi incertae sedis</taxon>
        <taxon>Mucoromycota</taxon>
        <taxon>Glomeromycotina</taxon>
        <taxon>Glomeromycetes</taxon>
        <taxon>Diversisporales</taxon>
        <taxon>Gigasporaceae</taxon>
        <taxon>Gigaspora</taxon>
    </lineage>
</organism>
<evidence type="ECO:0000313" key="10">
    <source>
        <dbReference type="Proteomes" id="UP000439903"/>
    </source>
</evidence>
<dbReference type="OrthoDB" id="6068913at2759"/>
<gene>
    <name evidence="9" type="ORF">F8M41_007017</name>
</gene>
<dbReference type="PANTHER" id="PTHR10582">
    <property type="entry name" value="TRANSIENT RECEPTOR POTENTIAL ION CHANNEL PROTEIN"/>
    <property type="match status" value="1"/>
</dbReference>
<evidence type="ECO:0000256" key="2">
    <source>
        <dbReference type="ARBA" id="ARBA00022692"/>
    </source>
</evidence>
<feature type="domain" description="Ion transport" evidence="8">
    <location>
        <begin position="679"/>
        <end position="901"/>
    </location>
</feature>
<protein>
    <submittedName>
        <fullName evidence="9">Transient receptor potential cation channel subfamily a member 1-like</fullName>
    </submittedName>
</protein>
<evidence type="ECO:0000313" key="9">
    <source>
        <dbReference type="EMBL" id="KAF0559045.1"/>
    </source>
</evidence>
<keyword evidence="4 7" id="KW-1133">Transmembrane helix</keyword>
<keyword evidence="3" id="KW-0677">Repeat</keyword>
<evidence type="ECO:0000259" key="8">
    <source>
        <dbReference type="Pfam" id="PF00520"/>
    </source>
</evidence>
<dbReference type="AlphaFoldDB" id="A0A8H4EVF3"/>
<reference evidence="9 10" key="1">
    <citation type="journal article" date="2019" name="Environ. Microbiol.">
        <title>At the nexus of three kingdoms: the genome of the mycorrhizal fungus Gigaspora margarita provides insights into plant, endobacterial and fungal interactions.</title>
        <authorList>
            <person name="Venice F."/>
            <person name="Ghignone S."/>
            <person name="Salvioli di Fossalunga A."/>
            <person name="Amselem J."/>
            <person name="Novero M."/>
            <person name="Xianan X."/>
            <person name="Sedzielewska Toro K."/>
            <person name="Morin E."/>
            <person name="Lipzen A."/>
            <person name="Grigoriev I.V."/>
            <person name="Henrissat B."/>
            <person name="Martin F.M."/>
            <person name="Bonfante P."/>
        </authorList>
    </citation>
    <scope>NUCLEOTIDE SEQUENCE [LARGE SCALE GENOMIC DNA]</scope>
    <source>
        <strain evidence="9 10">BEG34</strain>
    </source>
</reference>
<feature type="coiled-coil region" evidence="6">
    <location>
        <begin position="989"/>
        <end position="1028"/>
    </location>
</feature>
<feature type="transmembrane region" description="Helical" evidence="7">
    <location>
        <begin position="713"/>
        <end position="731"/>
    </location>
</feature>
<comment type="subcellular location">
    <subcellularLocation>
        <location evidence="1">Membrane</location>
        <topology evidence="1">Multi-pass membrane protein</topology>
    </subcellularLocation>
</comment>
<evidence type="ECO:0000256" key="6">
    <source>
        <dbReference type="SAM" id="Coils"/>
    </source>
</evidence>
<dbReference type="InterPro" id="IPR005821">
    <property type="entry name" value="Ion_trans_dom"/>
</dbReference>